<keyword evidence="3" id="KW-1185">Reference proteome</keyword>
<proteinExistence type="predicted"/>
<dbReference type="Proteomes" id="UP000194225">
    <property type="component" value="Unassembled WGS sequence"/>
</dbReference>
<dbReference type="GeneID" id="90926732"/>
<evidence type="ECO:0000313" key="2">
    <source>
        <dbReference type="EMBL" id="QEV54643.1"/>
    </source>
</evidence>
<name>A0AAE6NL74_STRPT</name>
<accession>A0AAE6NL74</accession>
<gene>
    <name evidence="1" type="ORF">BG653_00833</name>
    <name evidence="2" type="ORF">CP981_26105</name>
</gene>
<reference evidence="1 3" key="1">
    <citation type="submission" date="2016-09" db="EMBL/GenBank/DDBJ databases">
        <title>Streptomyces platensis DSM40041, a candidate organism with high potential of specific P450 cytochromes.</title>
        <authorList>
            <person name="Grumaz C."/>
            <person name="Vainshtein Y."/>
            <person name="Kirstahler P."/>
            <person name="Sohn K."/>
        </authorList>
    </citation>
    <scope>NUCLEOTIDE SEQUENCE [LARGE SCALE GENOMIC DNA]</scope>
    <source>
        <strain evidence="1 3">DSM 40041</strain>
    </source>
</reference>
<reference evidence="2 4" key="2">
    <citation type="submission" date="2017-09" db="EMBL/GenBank/DDBJ databases">
        <authorList>
            <person name="Lee N."/>
            <person name="Cho B.-K."/>
        </authorList>
    </citation>
    <scope>NUCLEOTIDE SEQUENCE [LARGE SCALE GENOMIC DNA]</scope>
    <source>
        <strain evidence="2 4">ATCC 23948</strain>
    </source>
</reference>
<dbReference type="EMBL" id="CP023691">
    <property type="protein sequence ID" value="QEV54643.1"/>
    <property type="molecule type" value="Genomic_DNA"/>
</dbReference>
<evidence type="ECO:0000313" key="1">
    <source>
        <dbReference type="EMBL" id="OSY47578.1"/>
    </source>
</evidence>
<protein>
    <submittedName>
        <fullName evidence="2">Uncharacterized protein</fullName>
    </submittedName>
</protein>
<evidence type="ECO:0000313" key="3">
    <source>
        <dbReference type="Proteomes" id="UP000194225"/>
    </source>
</evidence>
<dbReference type="EMBL" id="MIGA01000003">
    <property type="protein sequence ID" value="OSY47578.1"/>
    <property type="molecule type" value="Genomic_DNA"/>
</dbReference>
<dbReference type="AlphaFoldDB" id="A0AAE6NL74"/>
<organism evidence="2 4">
    <name type="scientific">Streptomyces platensis</name>
    <dbReference type="NCBI Taxonomy" id="58346"/>
    <lineage>
        <taxon>Bacteria</taxon>
        <taxon>Bacillati</taxon>
        <taxon>Actinomycetota</taxon>
        <taxon>Actinomycetes</taxon>
        <taxon>Kitasatosporales</taxon>
        <taxon>Streptomycetaceae</taxon>
        <taxon>Streptomyces</taxon>
    </lineage>
</organism>
<dbReference type="RefSeq" id="WP_085923009.1">
    <property type="nucleotide sequence ID" value="NZ_BAABSS010000083.1"/>
</dbReference>
<sequence>MDMKTWREGRKSADDAVAAIREAFSALGLSEAFGRGVRPVVTHSGKAYVDLGMLRADQVEQAANAICAAGRHQ</sequence>
<dbReference type="Proteomes" id="UP000325458">
    <property type="component" value="Chromosome"/>
</dbReference>
<evidence type="ECO:0000313" key="4">
    <source>
        <dbReference type="Proteomes" id="UP000325458"/>
    </source>
</evidence>
<dbReference type="KEGG" id="spla:CP981_26105"/>